<dbReference type="Gene3D" id="1.25.40.10">
    <property type="entry name" value="Tetratricopeptide repeat domain"/>
    <property type="match status" value="1"/>
</dbReference>
<evidence type="ECO:0000313" key="2">
    <source>
        <dbReference type="EMBL" id="WZV99511.1"/>
    </source>
</evidence>
<name>A0ABZ3B8P6_9ENTR</name>
<evidence type="ECO:0000256" key="1">
    <source>
        <dbReference type="SAM" id="MobiDB-lite"/>
    </source>
</evidence>
<reference evidence="2 3" key="1">
    <citation type="submission" date="2024-04" db="EMBL/GenBank/DDBJ databases">
        <title>Kosakonia calanthae sp. nov., a halophilic bacterium isolated from leaves of Calanthe tiplacata.</title>
        <authorList>
            <person name="Wu P."/>
        </authorList>
    </citation>
    <scope>NUCLEOTIDE SEQUENCE [LARGE SCALE GENOMIC DNA]</scope>
    <source>
        <strain evidence="2 3">BYX6</strain>
    </source>
</reference>
<dbReference type="EMBL" id="CP151800">
    <property type="protein sequence ID" value="WZV99511.1"/>
    <property type="molecule type" value="Genomic_DNA"/>
</dbReference>
<feature type="compositionally biased region" description="Polar residues" evidence="1">
    <location>
        <begin position="8"/>
        <end position="25"/>
    </location>
</feature>
<feature type="region of interest" description="Disordered" evidence="1">
    <location>
        <begin position="1"/>
        <end position="25"/>
    </location>
</feature>
<proteinExistence type="predicted"/>
<dbReference type="SUPFAM" id="SSF48452">
    <property type="entry name" value="TPR-like"/>
    <property type="match status" value="1"/>
</dbReference>
<protein>
    <submittedName>
        <fullName evidence="2">Tetratricopeptide repeat protein</fullName>
    </submittedName>
</protein>
<sequence>MFKRLLSAITSKNSPEPESPATEPQQNEALIVAYDAYGREMHITRSEWREKVFLPSLQEKWHDAAELYDAILSGLNDGFVADLIPAAERLVEIDDIPERSHTAQGIVLMENGQLDAAENSLRAGIGKVGATGTLLTNLAKVFAGRGEDDRADEILWQAVQADPNQDNGLLWWATIARERGGEAGYLAALNTASALPGSWRAQLWLARHHLENKEVAAARALYEQVLAGGKYDGGALMMISGDLGNNGEIALIGELIAPVYDEHKHDPMAGLNLLRAWQALGNVEEGEKLLARLYALGYAPLKQPLDEFAKAFQQMRQQEAQAVPADPQQLQVSTLALTQPIWHYGLASADWLFTHKPEGAPQVGFFALSKISNGIERTESQREDDIGRLTRAIPLYFAEAVHYWSDYASCCYVQVVEGGGPVVLGGELDGNDLFTIVPPTMKYFVTGEMGYTGEGDVREWQISLSLWNCITREKQATESARVAQPELGALILGLEQRLLAHVGEQREQPQDAFYLRPSTEAMDIYLSELGQAFTLTLVANEKLPRSAIWGERAMLDWPLHMALQWPQTEVSKLMYLSGLGKAFDYKSDVLAEYQQRSLELLRDAETTQSVAAKLAPLVWKIFGMTDEFNAHRQNLPAEANDAYLAWLARVAEK</sequence>
<dbReference type="RefSeq" id="WP_342324051.1">
    <property type="nucleotide sequence ID" value="NZ_CP151800.1"/>
</dbReference>
<evidence type="ECO:0000313" key="3">
    <source>
        <dbReference type="Proteomes" id="UP001466893"/>
    </source>
</evidence>
<accession>A0ABZ3B8P6</accession>
<organism evidence="2 3">
    <name type="scientific">Kosakonia calanthes</name>
    <dbReference type="NCBI Taxonomy" id="3139408"/>
    <lineage>
        <taxon>Bacteria</taxon>
        <taxon>Pseudomonadati</taxon>
        <taxon>Pseudomonadota</taxon>
        <taxon>Gammaproteobacteria</taxon>
        <taxon>Enterobacterales</taxon>
        <taxon>Enterobacteriaceae</taxon>
        <taxon>Kosakonia</taxon>
    </lineage>
</organism>
<dbReference type="InterPro" id="IPR011990">
    <property type="entry name" value="TPR-like_helical_dom_sf"/>
</dbReference>
<dbReference type="Proteomes" id="UP001466893">
    <property type="component" value="Chromosome"/>
</dbReference>
<keyword evidence="3" id="KW-1185">Reference proteome</keyword>
<gene>
    <name evidence="2" type="ORF">AAEY27_06385</name>
</gene>